<gene>
    <name evidence="1" type="ORF">R77591_04279</name>
</gene>
<evidence type="ECO:0000313" key="1">
    <source>
        <dbReference type="EMBL" id="CAJ0694604.1"/>
    </source>
</evidence>
<protein>
    <submittedName>
        <fullName evidence="1">Uncharacterized protein</fullName>
    </submittedName>
</protein>
<reference evidence="1" key="1">
    <citation type="submission" date="2023-07" db="EMBL/GenBank/DDBJ databases">
        <authorList>
            <person name="Peeters C."/>
        </authorList>
    </citation>
    <scope>NUCLEOTIDE SEQUENCE</scope>
    <source>
        <strain evidence="1">R-77591</strain>
    </source>
</reference>
<sequence>MNSYIQYCDFSEEFVSTIIGNNISAEQINKFYEIVPFWDVVKEIINGLDCETIDKKNLLVKNASECFSTVIGDERYSFNKDNVIGEVWSSLEYESNMNESGWLEECGYIENGFVNKSAVLSHAIEDLGWHEFKVNSESFFIRDSSLSPFDEEDEFVNLGLLSITRLIYIIMEFMNDSDYERLTHCLSFLDNGNCEIHESCLYVREFYKTHILKKKPSNDLKDKESLKRMKV</sequence>
<dbReference type="Proteomes" id="UP001190002">
    <property type="component" value="Unassembled WGS sequence"/>
</dbReference>
<comment type="caution">
    <text evidence="1">The sequence shown here is derived from an EMBL/GenBank/DDBJ whole genome shotgun (WGS) entry which is preliminary data.</text>
</comment>
<accession>A0AAD2AXJ1</accession>
<organism evidence="1 2">
    <name type="scientific">Ralstonia mannitolilytica</name>
    <dbReference type="NCBI Taxonomy" id="105219"/>
    <lineage>
        <taxon>Bacteria</taxon>
        <taxon>Pseudomonadati</taxon>
        <taxon>Pseudomonadota</taxon>
        <taxon>Betaproteobacteria</taxon>
        <taxon>Burkholderiales</taxon>
        <taxon>Burkholderiaceae</taxon>
        <taxon>Ralstonia</taxon>
    </lineage>
</organism>
<dbReference type="AlphaFoldDB" id="A0AAD2AXJ1"/>
<proteinExistence type="predicted"/>
<name>A0AAD2AXJ1_9RALS</name>
<dbReference type="EMBL" id="CATVXE010000024">
    <property type="protein sequence ID" value="CAJ0694604.1"/>
    <property type="molecule type" value="Genomic_DNA"/>
</dbReference>
<dbReference type="RefSeq" id="WP_316685650.1">
    <property type="nucleotide sequence ID" value="NZ_CATVXE010000024.1"/>
</dbReference>
<evidence type="ECO:0000313" key="2">
    <source>
        <dbReference type="Proteomes" id="UP001190002"/>
    </source>
</evidence>